<reference evidence="2" key="1">
    <citation type="submission" date="2015-09" db="EMBL/GenBank/DDBJ databases">
        <title>Complete genome of Arthrobacter alpinus strain R3.8.</title>
        <authorList>
            <person name="See-Too W.S."/>
            <person name="Chan K.G."/>
        </authorList>
    </citation>
    <scope>NUCLEOTIDE SEQUENCE [LARGE SCALE GENOMIC DNA]</scope>
    <source>
        <strain evidence="2">R3.8</strain>
    </source>
</reference>
<dbReference type="PANTHER" id="PTHR35787">
    <property type="entry name" value="GLYCEROL UPTAKE OPERON ANTITERMINATOR REGULATORY PROTEIN"/>
    <property type="match status" value="1"/>
</dbReference>
<dbReference type="GO" id="GO:0006071">
    <property type="term" value="P:glycerol metabolic process"/>
    <property type="evidence" value="ECO:0007669"/>
    <property type="project" value="InterPro"/>
</dbReference>
<dbReference type="SUPFAM" id="SSF110391">
    <property type="entry name" value="GlpP-like"/>
    <property type="match status" value="1"/>
</dbReference>
<dbReference type="Proteomes" id="UP000062833">
    <property type="component" value="Chromosome"/>
</dbReference>
<dbReference type="InterPro" id="IPR006699">
    <property type="entry name" value="GlpP"/>
</dbReference>
<dbReference type="RefSeq" id="WP_062004995.1">
    <property type="nucleotide sequence ID" value="NZ_CP012677.1"/>
</dbReference>
<evidence type="ECO:0000313" key="2">
    <source>
        <dbReference type="Proteomes" id="UP000062833"/>
    </source>
</evidence>
<dbReference type="KEGG" id="aaq:AOC05_01270"/>
<keyword evidence="2" id="KW-1185">Reference proteome</keyword>
<dbReference type="Gene3D" id="3.20.20.70">
    <property type="entry name" value="Aldolase class I"/>
    <property type="match status" value="1"/>
</dbReference>
<gene>
    <name evidence="1" type="ORF">AOC05_01270</name>
</gene>
<protein>
    <submittedName>
        <fullName evidence="1">Transcriptional regulator</fullName>
    </submittedName>
</protein>
<dbReference type="AlphaFoldDB" id="A0A0M4QUP3"/>
<dbReference type="GO" id="GO:0006355">
    <property type="term" value="P:regulation of DNA-templated transcription"/>
    <property type="evidence" value="ECO:0007669"/>
    <property type="project" value="InterPro"/>
</dbReference>
<dbReference type="InterPro" id="IPR013785">
    <property type="entry name" value="Aldolase_TIM"/>
</dbReference>
<dbReference type="Pfam" id="PF04309">
    <property type="entry name" value="G3P_antiterm"/>
    <property type="match status" value="1"/>
</dbReference>
<proteinExistence type="predicted"/>
<dbReference type="EMBL" id="CP012677">
    <property type="protein sequence ID" value="ALE91298.1"/>
    <property type="molecule type" value="Genomic_DNA"/>
</dbReference>
<evidence type="ECO:0000313" key="1">
    <source>
        <dbReference type="EMBL" id="ALE91298.1"/>
    </source>
</evidence>
<dbReference type="PANTHER" id="PTHR35787:SF1">
    <property type="entry name" value="GLYCEROL UPTAKE OPERON ANTITERMINATOR REGULATORY PROTEIN"/>
    <property type="match status" value="1"/>
</dbReference>
<sequence>MRDLPEDLAGMLARNPVIAAVFGVENVTGFLASECRVCLLANVALHELEGLIAVLSAAGKFTFVNVDNCSGLGSDRGAIEYLKKIGTQGVVSTKTALIQRANAMGMVTIHKVFVTDRSNLPRSALAVEQSKPALVQIMPWPVVAVLEPGEIRALSPYIAAGFIKTAPDVAAALREGATGVSTSSPELWDLAVRQ</sequence>
<dbReference type="PIRSF" id="PIRSF016897">
    <property type="entry name" value="GlpP"/>
    <property type="match status" value="1"/>
</dbReference>
<organism evidence="1 2">
    <name type="scientific">Arthrobacter alpinus</name>
    <dbReference type="NCBI Taxonomy" id="656366"/>
    <lineage>
        <taxon>Bacteria</taxon>
        <taxon>Bacillati</taxon>
        <taxon>Actinomycetota</taxon>
        <taxon>Actinomycetes</taxon>
        <taxon>Micrococcales</taxon>
        <taxon>Micrococcaceae</taxon>
        <taxon>Arthrobacter</taxon>
    </lineage>
</organism>
<dbReference type="OrthoDB" id="9799580at2"/>
<dbReference type="PATRIC" id="fig|656366.3.peg.284"/>
<name>A0A0M4QUP3_9MICC</name>
<accession>A0A0M4QUP3</accession>